<evidence type="ECO:0000313" key="4">
    <source>
        <dbReference type="EMBL" id="EXI80814.1"/>
    </source>
</evidence>
<organism evidence="4 5">
    <name type="scientific">Candidatus Accumulibacter appositus</name>
    <dbReference type="NCBI Taxonomy" id="1454003"/>
    <lineage>
        <taxon>Bacteria</taxon>
        <taxon>Pseudomonadati</taxon>
        <taxon>Pseudomonadota</taxon>
        <taxon>Betaproteobacteria</taxon>
        <taxon>Candidatus Accumulibacter</taxon>
    </lineage>
</organism>
<dbReference type="NCBIfam" id="NF006005">
    <property type="entry name" value="PRK08136.1"/>
    <property type="match status" value="1"/>
</dbReference>
<evidence type="ECO:0000256" key="2">
    <source>
        <dbReference type="ARBA" id="ARBA00022679"/>
    </source>
</evidence>
<keyword evidence="2" id="KW-0808">Transferase</keyword>
<name>A0A011QPK3_9PROT</name>
<dbReference type="EMBL" id="JEMX01000028">
    <property type="protein sequence ID" value="EXI80814.1"/>
    <property type="molecule type" value="Genomic_DNA"/>
</dbReference>
<gene>
    <name evidence="4" type="primary">trpD_2</name>
    <name evidence="4" type="ORF">AW10_01427</name>
</gene>
<dbReference type="SUPFAM" id="SSF52418">
    <property type="entry name" value="Nucleoside phosphorylase/phosphoribosyltransferase catalytic domain"/>
    <property type="match status" value="1"/>
</dbReference>
<comment type="caution">
    <text evidence="4">The sequence shown here is derived from an EMBL/GenBank/DDBJ whole genome shotgun (WGS) entry which is preliminary data.</text>
</comment>
<dbReference type="GO" id="GO:0004048">
    <property type="term" value="F:anthranilate phosphoribosyltransferase activity"/>
    <property type="evidence" value="ECO:0007669"/>
    <property type="project" value="InterPro"/>
</dbReference>
<dbReference type="GO" id="GO:0005829">
    <property type="term" value="C:cytosol"/>
    <property type="evidence" value="ECO:0007669"/>
    <property type="project" value="TreeGrafter"/>
</dbReference>
<dbReference type="STRING" id="1454003.AW10_01427"/>
<accession>A0A011QPK3</accession>
<feature type="domain" description="Glycosyl transferase family 3 N-terminal" evidence="3">
    <location>
        <begin position="12"/>
        <end position="72"/>
    </location>
</feature>
<dbReference type="InterPro" id="IPR005940">
    <property type="entry name" value="Anthranilate_Pribosyl_Tfrase"/>
</dbReference>
<evidence type="ECO:0000256" key="1">
    <source>
        <dbReference type="ARBA" id="ARBA00022676"/>
    </source>
</evidence>
<evidence type="ECO:0000313" key="5">
    <source>
        <dbReference type="Proteomes" id="UP000021816"/>
    </source>
</evidence>
<keyword evidence="4" id="KW-0456">Lyase</keyword>
<reference evidence="4 5" key="1">
    <citation type="submission" date="2014-02" db="EMBL/GenBank/DDBJ databases">
        <title>Expanding our view of genomic diversity in Candidatus Accumulibacter clades.</title>
        <authorList>
            <person name="Skennerton C.T."/>
            <person name="Barr J.J."/>
            <person name="Slater F.R."/>
            <person name="Bond P.L."/>
            <person name="Tyson G.W."/>
        </authorList>
    </citation>
    <scope>NUCLEOTIDE SEQUENCE [LARGE SCALE GENOMIC DNA]</scope>
    <source>
        <strain evidence="5">BA-92</strain>
    </source>
</reference>
<evidence type="ECO:0000259" key="3">
    <source>
        <dbReference type="Pfam" id="PF02885"/>
    </source>
</evidence>
<dbReference type="Proteomes" id="UP000021816">
    <property type="component" value="Unassembled WGS sequence"/>
</dbReference>
<dbReference type="Gene3D" id="3.40.1030.10">
    <property type="entry name" value="Nucleoside phosphorylase/phosphoribosyltransferase catalytic domain"/>
    <property type="match status" value="1"/>
</dbReference>
<dbReference type="GO" id="GO:0004049">
    <property type="term" value="F:anthranilate synthase activity"/>
    <property type="evidence" value="ECO:0007669"/>
    <property type="project" value="UniProtKB-EC"/>
</dbReference>
<dbReference type="PATRIC" id="fig|1454003.3.peg.1466"/>
<dbReference type="InterPro" id="IPR035902">
    <property type="entry name" value="Nuc_phospho_transferase"/>
</dbReference>
<dbReference type="GO" id="GO:0000162">
    <property type="term" value="P:L-tryptophan biosynthetic process"/>
    <property type="evidence" value="ECO:0007669"/>
    <property type="project" value="InterPro"/>
</dbReference>
<dbReference type="PANTHER" id="PTHR43285:SF4">
    <property type="entry name" value="TRANSFERASE"/>
    <property type="match status" value="1"/>
</dbReference>
<dbReference type="Gene3D" id="1.20.970.10">
    <property type="entry name" value="Transferase, Pyrimidine Nucleoside Phosphorylase, Chain C"/>
    <property type="match status" value="1"/>
</dbReference>
<dbReference type="SUPFAM" id="SSF47648">
    <property type="entry name" value="Nucleoside phosphorylase/phosphoribosyltransferase N-terminal domain"/>
    <property type="match status" value="1"/>
</dbReference>
<proteinExistence type="predicted"/>
<dbReference type="Pfam" id="PF02885">
    <property type="entry name" value="Glycos_trans_3N"/>
    <property type="match status" value="1"/>
</dbReference>
<dbReference type="AlphaFoldDB" id="A0A011QPK3"/>
<protein>
    <submittedName>
        <fullName evidence="4">Anthranilate synthase component II</fullName>
        <ecNumber evidence="4">4.1.3.27</ecNumber>
    </submittedName>
</protein>
<sequence>MQGMEVIDLAAVIREIGRGAAGARDLSCAEAQALYAAILDGQVPDLEQGAIAIALRMKTETIDEMVGFLAAANERLPSLGRPAGKLRPVVIPTYNGARRSANLTPLLALLVQRFGVPVLVHGLSDDYGRVTSEQIFAEFGLPACSSLAQAQLAIDEYGLAYVPLPLLSPGLERQLSLRSRLGLRNSAHSLVKMLDPFHGEALLLTAATHPDYLTSMRAVLTAASAHALLLRGSEGEPFANPKRRPQIEHLHDGASDILFEAERDSLRVLPQLPETCDAGATVAWMHRVLAGEASLPLPIANQLACCLYACGRASDLNQAKALVAVECAGMAVV</sequence>
<dbReference type="InterPro" id="IPR036320">
    <property type="entry name" value="Glycosyl_Trfase_fam3_N_dom_sf"/>
</dbReference>
<dbReference type="EC" id="4.1.3.27" evidence="4"/>
<dbReference type="InterPro" id="IPR017459">
    <property type="entry name" value="Glycosyl_Trfase_fam3_N_dom"/>
</dbReference>
<dbReference type="PANTHER" id="PTHR43285">
    <property type="entry name" value="ANTHRANILATE PHOSPHORIBOSYLTRANSFERASE"/>
    <property type="match status" value="1"/>
</dbReference>
<keyword evidence="1" id="KW-0328">Glycosyltransferase</keyword>